<keyword evidence="3" id="KW-1185">Reference proteome</keyword>
<organism evidence="2 3">
    <name type="scientific">Bradyrhizobium macuxiense</name>
    <dbReference type="NCBI Taxonomy" id="1755647"/>
    <lineage>
        <taxon>Bacteria</taxon>
        <taxon>Pseudomonadati</taxon>
        <taxon>Pseudomonadota</taxon>
        <taxon>Alphaproteobacteria</taxon>
        <taxon>Hyphomicrobiales</taxon>
        <taxon>Nitrobacteraceae</taxon>
        <taxon>Bradyrhizobium</taxon>
    </lineage>
</organism>
<dbReference type="Proteomes" id="UP000057737">
    <property type="component" value="Unassembled WGS sequence"/>
</dbReference>
<dbReference type="AlphaFoldDB" id="A0A109K2U7"/>
<gene>
    <name evidence="2" type="ORF">AS156_30585</name>
</gene>
<feature type="region of interest" description="Disordered" evidence="1">
    <location>
        <begin position="32"/>
        <end position="62"/>
    </location>
</feature>
<sequence>MVMVSLRVPGQASLALQLSFCFEVRPLSCRLVGSAPEGPSDDERGFDPRAMKSDGNAADFLE</sequence>
<reference evidence="2 3" key="1">
    <citation type="submission" date="2015-11" db="EMBL/GenBank/DDBJ databases">
        <title>Draft Genome Sequence of the Strain BR 10303 (Bradyrhizobium sp.) isolated from nodules of Centrolobium paraense.</title>
        <authorList>
            <person name="Zelli J.E."/>
            <person name="Simoes-Araujo J.L."/>
            <person name="Barauna A.C."/>
            <person name="Silva K."/>
        </authorList>
    </citation>
    <scope>NUCLEOTIDE SEQUENCE [LARGE SCALE GENOMIC DNA]</scope>
    <source>
        <strain evidence="2 3">BR 10303</strain>
    </source>
</reference>
<evidence type="ECO:0000313" key="2">
    <source>
        <dbReference type="EMBL" id="KWV59688.1"/>
    </source>
</evidence>
<dbReference type="EMBL" id="LNCU01000028">
    <property type="protein sequence ID" value="KWV59688.1"/>
    <property type="molecule type" value="Genomic_DNA"/>
</dbReference>
<accession>A0A109K2U7</accession>
<proteinExistence type="predicted"/>
<name>A0A109K2U7_9BRAD</name>
<feature type="compositionally biased region" description="Basic and acidic residues" evidence="1">
    <location>
        <begin position="41"/>
        <end position="52"/>
    </location>
</feature>
<evidence type="ECO:0000313" key="3">
    <source>
        <dbReference type="Proteomes" id="UP000057737"/>
    </source>
</evidence>
<protein>
    <submittedName>
        <fullName evidence="2">Uncharacterized protein</fullName>
    </submittedName>
</protein>
<evidence type="ECO:0000256" key="1">
    <source>
        <dbReference type="SAM" id="MobiDB-lite"/>
    </source>
</evidence>
<comment type="caution">
    <text evidence="2">The sequence shown here is derived from an EMBL/GenBank/DDBJ whole genome shotgun (WGS) entry which is preliminary data.</text>
</comment>